<keyword evidence="10" id="KW-1185">Reference proteome</keyword>
<evidence type="ECO:0000256" key="1">
    <source>
        <dbReference type="ARBA" id="ARBA00004141"/>
    </source>
</evidence>
<dbReference type="PANTHER" id="PTHR30576">
    <property type="entry name" value="COLANIC BIOSYNTHESIS UDP-GLUCOSE LIPID CARRIER TRANSFERASE"/>
    <property type="match status" value="1"/>
</dbReference>
<dbReference type="Proteomes" id="UP000248857">
    <property type="component" value="Unassembled WGS sequence"/>
</dbReference>
<keyword evidence="3 9" id="KW-0808">Transferase</keyword>
<organism evidence="9 10">
    <name type="scientific">Acaryochloris thomasi RCC1774</name>
    <dbReference type="NCBI Taxonomy" id="1764569"/>
    <lineage>
        <taxon>Bacteria</taxon>
        <taxon>Bacillati</taxon>
        <taxon>Cyanobacteriota</taxon>
        <taxon>Cyanophyceae</taxon>
        <taxon>Acaryochloridales</taxon>
        <taxon>Acaryochloridaceae</taxon>
        <taxon>Acaryochloris</taxon>
        <taxon>Acaryochloris thomasi</taxon>
    </lineage>
</organism>
<feature type="transmembrane region" description="Helical" evidence="7">
    <location>
        <begin position="44"/>
        <end position="63"/>
    </location>
</feature>
<evidence type="ECO:0000256" key="4">
    <source>
        <dbReference type="ARBA" id="ARBA00022692"/>
    </source>
</evidence>
<evidence type="ECO:0000313" key="10">
    <source>
        <dbReference type="Proteomes" id="UP000248857"/>
    </source>
</evidence>
<protein>
    <submittedName>
        <fullName evidence="9">UDP-glucose:undecaprenyl-phosphate glucose-1-phosphate transferase</fullName>
        <ecNumber evidence="9">2.7.8.31</ecNumber>
    </submittedName>
</protein>
<accession>A0A2W1JMJ1</accession>
<comment type="caution">
    <text evidence="9">The sequence shown here is derived from an EMBL/GenBank/DDBJ whole genome shotgun (WGS) entry which is preliminary data.</text>
</comment>
<evidence type="ECO:0000256" key="7">
    <source>
        <dbReference type="SAM" id="Phobius"/>
    </source>
</evidence>
<evidence type="ECO:0000256" key="6">
    <source>
        <dbReference type="ARBA" id="ARBA00023136"/>
    </source>
</evidence>
<dbReference type="NCBIfam" id="TIGR03025">
    <property type="entry name" value="EPS_sugtrans"/>
    <property type="match status" value="1"/>
</dbReference>
<dbReference type="InterPro" id="IPR017473">
    <property type="entry name" value="Undecaprenyl-P_gluc_Ptfrase"/>
</dbReference>
<evidence type="ECO:0000259" key="8">
    <source>
        <dbReference type="Pfam" id="PF02397"/>
    </source>
</evidence>
<name>A0A2W1JMJ1_9CYAN</name>
<proteinExistence type="inferred from homology"/>
<dbReference type="GO" id="GO:0089702">
    <property type="term" value="F:undecaprenyl-phosphate glucose phosphotransferase activity"/>
    <property type="evidence" value="ECO:0007669"/>
    <property type="project" value="UniProtKB-EC"/>
</dbReference>
<feature type="transmembrane region" description="Helical" evidence="7">
    <location>
        <begin position="99"/>
        <end position="122"/>
    </location>
</feature>
<dbReference type="NCBIfam" id="TIGR03023">
    <property type="entry name" value="WcaJ_sugtrans"/>
    <property type="match status" value="1"/>
</dbReference>
<reference evidence="9 10" key="1">
    <citation type="journal article" date="2018" name="Sci. Rep.">
        <title>A novel species of the marine cyanobacterium Acaryochloris with a unique pigment content and lifestyle.</title>
        <authorList>
            <person name="Partensky F."/>
            <person name="Six C."/>
            <person name="Ratin M."/>
            <person name="Garczarek L."/>
            <person name="Vaulot D."/>
            <person name="Probert I."/>
            <person name="Calteau A."/>
            <person name="Gourvil P."/>
            <person name="Marie D."/>
            <person name="Grebert T."/>
            <person name="Bouchier C."/>
            <person name="Le Panse S."/>
            <person name="Gachenot M."/>
            <person name="Rodriguez F."/>
            <person name="Garrido J.L."/>
        </authorList>
    </citation>
    <scope>NUCLEOTIDE SEQUENCE [LARGE SCALE GENOMIC DNA]</scope>
    <source>
        <strain evidence="9 10">RCC1774</strain>
    </source>
</reference>
<keyword evidence="5 7" id="KW-1133">Transmembrane helix</keyword>
<dbReference type="InterPro" id="IPR036291">
    <property type="entry name" value="NAD(P)-bd_dom_sf"/>
</dbReference>
<evidence type="ECO:0000256" key="5">
    <source>
        <dbReference type="ARBA" id="ARBA00022989"/>
    </source>
</evidence>
<dbReference type="EC" id="2.7.8.31" evidence="9"/>
<dbReference type="GO" id="GO:0009242">
    <property type="term" value="P:colanic acid biosynthetic process"/>
    <property type="evidence" value="ECO:0007669"/>
    <property type="project" value="TreeGrafter"/>
</dbReference>
<dbReference type="EMBL" id="PQWO01000002">
    <property type="protein sequence ID" value="PZD74543.1"/>
    <property type="molecule type" value="Genomic_DNA"/>
</dbReference>
<evidence type="ECO:0000256" key="2">
    <source>
        <dbReference type="ARBA" id="ARBA00006464"/>
    </source>
</evidence>
<sequence>MGTLQRWIPLLWSLQRWIDAGLVVVILWGLSIIQQVPWTAPYTMLAVLTAVITPSLFNAAGLYRAESPGSGPGALLGGWSLVVIFLLFVGLITEAFSSFSWLLLGLWIVVAPIVLLTLRFCLKRYLRRHRKSGLNNRKAVIAGTGELSAQLARQLQANPELGFQFQGYFAESVDLQGDRIQYRPLIGRLEELPEFVRRHNIDVVYIALSMQAEDTIAQLINELQDTTASVYFVPNLTLFQLMQARIHTLQGMPLVSVWEVPFSGLQSIAKRLMDIVVSAIALILLSPVMLGIAIAIKLTSPGTILFKQHRYGLSGREITVYKFRSMAVAENGADVKQAQKNDPRVTPLGAILRRTSLDELPQFINVLQGRMSIVGPRPHAVAHNEHYRKLVQGYMLRHLVKPGITGWAQVNGFRGETETLDKMEQRIKYDLHYLNHWSLLLDIKIILRTVLVLTGQKNAY</sequence>
<gene>
    <name evidence="9" type="primary">wcaJ_1</name>
    <name evidence="9" type="ORF">C1752_01028</name>
</gene>
<dbReference type="PANTHER" id="PTHR30576:SF21">
    <property type="entry name" value="UDP-GLUCOSE:UNDECAPRENYL-PHOSPHATE GLUCOSE-1-PHOSPHATE TRANSFERASE"/>
    <property type="match status" value="1"/>
</dbReference>
<comment type="subcellular location">
    <subcellularLocation>
        <location evidence="1">Membrane</location>
        <topology evidence="1">Multi-pass membrane protein</topology>
    </subcellularLocation>
</comment>
<dbReference type="Pfam" id="PF13727">
    <property type="entry name" value="CoA_binding_3"/>
    <property type="match status" value="1"/>
</dbReference>
<dbReference type="Gene3D" id="3.40.50.720">
    <property type="entry name" value="NAD(P)-binding Rossmann-like Domain"/>
    <property type="match status" value="1"/>
</dbReference>
<keyword evidence="6 7" id="KW-0472">Membrane</keyword>
<feature type="domain" description="Bacterial sugar transferase" evidence="8">
    <location>
        <begin position="270"/>
        <end position="453"/>
    </location>
</feature>
<comment type="similarity">
    <text evidence="2">Belongs to the bacterial sugar transferase family.</text>
</comment>
<evidence type="ECO:0000313" key="9">
    <source>
        <dbReference type="EMBL" id="PZD74543.1"/>
    </source>
</evidence>
<dbReference type="InterPro" id="IPR017475">
    <property type="entry name" value="EPS_sugar_tfrase"/>
</dbReference>
<dbReference type="InterPro" id="IPR003362">
    <property type="entry name" value="Bact_transf"/>
</dbReference>
<dbReference type="SUPFAM" id="SSF51735">
    <property type="entry name" value="NAD(P)-binding Rossmann-fold domains"/>
    <property type="match status" value="1"/>
</dbReference>
<feature type="transmembrane region" description="Helical" evidence="7">
    <location>
        <begin position="20"/>
        <end position="38"/>
    </location>
</feature>
<feature type="transmembrane region" description="Helical" evidence="7">
    <location>
        <begin position="275"/>
        <end position="296"/>
    </location>
</feature>
<dbReference type="AlphaFoldDB" id="A0A2W1JMJ1"/>
<keyword evidence="4 7" id="KW-0812">Transmembrane</keyword>
<feature type="transmembrane region" description="Helical" evidence="7">
    <location>
        <begin position="75"/>
        <end position="93"/>
    </location>
</feature>
<evidence type="ECO:0000256" key="3">
    <source>
        <dbReference type="ARBA" id="ARBA00022679"/>
    </source>
</evidence>
<dbReference type="GO" id="GO:0016020">
    <property type="term" value="C:membrane"/>
    <property type="evidence" value="ECO:0007669"/>
    <property type="project" value="UniProtKB-SubCell"/>
</dbReference>
<dbReference type="Pfam" id="PF02397">
    <property type="entry name" value="Bac_transf"/>
    <property type="match status" value="1"/>
</dbReference>